<evidence type="ECO:0000313" key="1">
    <source>
        <dbReference type="EMBL" id="CBL13818.1"/>
    </source>
</evidence>
<name>D4L2H8_9FIRM</name>
<organism evidence="1 2">
    <name type="scientific">Roseburia intestinalis XB6B4</name>
    <dbReference type="NCBI Taxonomy" id="718255"/>
    <lineage>
        <taxon>Bacteria</taxon>
        <taxon>Bacillati</taxon>
        <taxon>Bacillota</taxon>
        <taxon>Clostridia</taxon>
        <taxon>Lachnospirales</taxon>
        <taxon>Lachnospiraceae</taxon>
        <taxon>Roseburia</taxon>
    </lineage>
</organism>
<reference evidence="1 2" key="2">
    <citation type="submission" date="2010-03" db="EMBL/GenBank/DDBJ databases">
        <authorList>
            <person name="Pajon A."/>
        </authorList>
    </citation>
    <scope>NUCLEOTIDE SEQUENCE [LARGE SCALE GENOMIC DNA]</scope>
    <source>
        <strain evidence="1 2">XB6B4</strain>
    </source>
</reference>
<evidence type="ECO:0000313" key="2">
    <source>
        <dbReference type="Proteomes" id="UP000008953"/>
    </source>
</evidence>
<accession>D4L2H8</accession>
<protein>
    <submittedName>
        <fullName evidence="1">Uncharacterized protein</fullName>
    </submittedName>
</protein>
<sequence>MEKEYCCFIAGMLMVMNDVINNFEEEK</sequence>
<dbReference type="EMBL" id="FP929050">
    <property type="protein sequence ID" value="CBL13818.1"/>
    <property type="molecule type" value="Genomic_DNA"/>
</dbReference>
<gene>
    <name evidence="1" type="ORF">RO1_35540</name>
</gene>
<dbReference type="AlphaFoldDB" id="D4L2H8"/>
<dbReference type="HOGENOM" id="CLU_3414996_0_0_9"/>
<dbReference type="Proteomes" id="UP000008953">
    <property type="component" value="Chromosome"/>
</dbReference>
<reference evidence="1 2" key="1">
    <citation type="submission" date="2010-03" db="EMBL/GenBank/DDBJ databases">
        <title>The genome sequence of Roseburia intestinalis XB6B4.</title>
        <authorList>
            <consortium name="metaHIT consortium -- http://www.metahit.eu/"/>
            <person name="Pajon A."/>
            <person name="Turner K."/>
            <person name="Parkhill J."/>
            <person name="Bernalier A."/>
        </authorList>
    </citation>
    <scope>NUCLEOTIDE SEQUENCE [LARGE SCALE GENOMIC DNA]</scope>
    <source>
        <strain evidence="1 2">XB6B4</strain>
    </source>
</reference>
<dbReference type="KEGG" id="rix:RO1_35540"/>
<proteinExistence type="predicted"/>